<dbReference type="InterPro" id="IPR006119">
    <property type="entry name" value="Resolv_N"/>
</dbReference>
<dbReference type="SUPFAM" id="SSF53041">
    <property type="entry name" value="Resolvase-like"/>
    <property type="match status" value="1"/>
</dbReference>
<dbReference type="Pfam" id="PF07508">
    <property type="entry name" value="Recombinase"/>
    <property type="match status" value="1"/>
</dbReference>
<dbReference type="SMART" id="SM00857">
    <property type="entry name" value="Resolvase"/>
    <property type="match status" value="1"/>
</dbReference>
<evidence type="ECO:0000259" key="2">
    <source>
        <dbReference type="PROSITE" id="PS51737"/>
    </source>
</evidence>
<dbReference type="EMBL" id="JAOQJZ010000024">
    <property type="protein sequence ID" value="MCU6707018.1"/>
    <property type="molecule type" value="Genomic_DNA"/>
</dbReference>
<dbReference type="InterPro" id="IPR038109">
    <property type="entry name" value="DNA_bind_recomb_sf"/>
</dbReference>
<keyword evidence="4" id="KW-1185">Reference proteome</keyword>
<dbReference type="CDD" id="cd03770">
    <property type="entry name" value="SR_TndX_transposase"/>
    <property type="match status" value="1"/>
</dbReference>
<dbReference type="InterPro" id="IPR011109">
    <property type="entry name" value="DNA_bind_recombinase_dom"/>
</dbReference>
<feature type="domain" description="Resolvase/invertase-type recombinase catalytic" evidence="1">
    <location>
        <begin position="7"/>
        <end position="158"/>
    </location>
</feature>
<dbReference type="Pfam" id="PF14287">
    <property type="entry name" value="DUF4368"/>
    <property type="match status" value="1"/>
</dbReference>
<dbReference type="PANTHER" id="PTHR30461:SF23">
    <property type="entry name" value="DNA RECOMBINASE-RELATED"/>
    <property type="match status" value="1"/>
</dbReference>
<dbReference type="PROSITE" id="PS51737">
    <property type="entry name" value="RECOMBINASE_DNA_BIND"/>
    <property type="match status" value="1"/>
</dbReference>
<dbReference type="Gene3D" id="3.40.50.1390">
    <property type="entry name" value="Resolvase, N-terminal catalytic domain"/>
    <property type="match status" value="1"/>
</dbReference>
<proteinExistence type="predicted"/>
<gene>
    <name evidence="3" type="ORF">OCV57_13980</name>
</gene>
<dbReference type="GO" id="GO:0003677">
    <property type="term" value="F:DNA binding"/>
    <property type="evidence" value="ECO:0007669"/>
    <property type="project" value="InterPro"/>
</dbReference>
<feature type="domain" description="Recombinase" evidence="2">
    <location>
        <begin position="166"/>
        <end position="310"/>
    </location>
</feature>
<evidence type="ECO:0000259" key="1">
    <source>
        <dbReference type="PROSITE" id="PS51736"/>
    </source>
</evidence>
<dbReference type="AlphaFoldDB" id="A0AAE3IIN4"/>
<comment type="caution">
    <text evidence="3">The sequence shown here is derived from an EMBL/GenBank/DDBJ whole genome shotgun (WGS) entry which is preliminary data.</text>
</comment>
<dbReference type="Gene3D" id="3.90.1750.20">
    <property type="entry name" value="Putative Large Serine Recombinase, Chain B, Domain 2"/>
    <property type="match status" value="1"/>
</dbReference>
<dbReference type="RefSeq" id="WP_117865799.1">
    <property type="nucleotide sequence ID" value="NZ_JAOQJZ010000024.1"/>
</dbReference>
<reference evidence="3 4" key="1">
    <citation type="journal article" date="2021" name="ISME Commun">
        <title>Automated analysis of genomic sequences facilitates high-throughput and comprehensive description of bacteria.</title>
        <authorList>
            <person name="Hitch T.C.A."/>
        </authorList>
    </citation>
    <scope>NUCLEOTIDE SEQUENCE [LARGE SCALE GENOMIC DNA]</scope>
    <source>
        <strain evidence="3 4">Sanger_31</strain>
    </source>
</reference>
<dbReference type="InterPro" id="IPR050639">
    <property type="entry name" value="SSR_resolvase"/>
</dbReference>
<protein>
    <submittedName>
        <fullName evidence="3">Recombinase family protein</fullName>
    </submittedName>
</protein>
<sequence>MSDTNKITALYCRLSHEDELAGESNSISNQKDILQKYADEHGFYNTAFYIDDGYTGVDFERPAFKRMIDDVDNGRIGTIITKDLSRLGRNHLHVGLYTEEYFPRRNVRYIAINNNIDSDNPDSSAVDMAAFYNIFNEFHVKDTSRKIKASCVIKSERGQRVASRPPYGYMKSQEDHNKILPNPETALVVKYIFQLCADGLGPAQIAHRLEEEQIYTPAMYEYSQTGNVISNFDTSYPYRWNPTAVANILEDVSYLGHTCNFRFGRASYKDHRKLKLPKSEHKLIENTHEPIIDINIWEIVQRLRQSKRRFTRSGEKSIFAGIVFCADCKQKLYFHRHAREKSENWKFICSSYRKNSREQCTMHGIKESHLKEIVLHEIRNVTAFARERTDDFAEYISRESNTAAKKELSEANKKLKKSEKRLAEVGIIFRKLYEDHVLGTIDDDQFRMLSQGYTDEQNQLKAEISDLKHTMQELQSQTANTARFAALAKKYTDITELTQEILHTFVSRIEVHEKLKDDNGSITQEIDIYFTHIGIVK</sequence>
<evidence type="ECO:0000313" key="3">
    <source>
        <dbReference type="EMBL" id="MCU6707018.1"/>
    </source>
</evidence>
<dbReference type="InterPro" id="IPR025827">
    <property type="entry name" value="Zn_ribbon_recom_dom"/>
</dbReference>
<dbReference type="Proteomes" id="UP001208131">
    <property type="component" value="Unassembled WGS sequence"/>
</dbReference>
<accession>A0AAE3IIN4</accession>
<dbReference type="PROSITE" id="PS51736">
    <property type="entry name" value="RECOMBINASES_3"/>
    <property type="match status" value="1"/>
</dbReference>
<dbReference type="InterPro" id="IPR036162">
    <property type="entry name" value="Resolvase-like_N_sf"/>
</dbReference>
<dbReference type="GO" id="GO:0000150">
    <property type="term" value="F:DNA strand exchange activity"/>
    <property type="evidence" value="ECO:0007669"/>
    <property type="project" value="InterPro"/>
</dbReference>
<name>A0AAE3IIN4_9FIRM</name>
<dbReference type="Pfam" id="PF00239">
    <property type="entry name" value="Resolvase"/>
    <property type="match status" value="1"/>
</dbReference>
<dbReference type="PANTHER" id="PTHR30461">
    <property type="entry name" value="DNA-INVERTASE FROM LAMBDOID PROPHAGE"/>
    <property type="match status" value="1"/>
</dbReference>
<evidence type="ECO:0000313" key="4">
    <source>
        <dbReference type="Proteomes" id="UP001208131"/>
    </source>
</evidence>
<dbReference type="Pfam" id="PF13408">
    <property type="entry name" value="Zn_ribbon_recom"/>
    <property type="match status" value="1"/>
</dbReference>
<organism evidence="3 4">
    <name type="scientific">Hominimerdicola aceti</name>
    <dbReference type="NCBI Taxonomy" id="2981726"/>
    <lineage>
        <taxon>Bacteria</taxon>
        <taxon>Bacillati</taxon>
        <taxon>Bacillota</taxon>
        <taxon>Clostridia</taxon>
        <taxon>Eubacteriales</taxon>
        <taxon>Oscillospiraceae</taxon>
        <taxon>Hominimerdicola</taxon>
    </lineage>
</organism>
<dbReference type="InterPro" id="IPR025378">
    <property type="entry name" value="DUF4368"/>
</dbReference>